<sequence length="491" mass="52951">METLTNCRSVASRLRAAAPLALSDLGVCAVVVGILGFLLSFLCTLSWFQLLCLSFVVGGSGAFLLDLVLTTLTEGVHTLVPKEWDKTVRSRCLFDLFYYWWNDLRLYFYINRIILIASLKPKGRDLEDLLRGMDEEVVRALYTRGLVRLLPEWVQSLYFGPEAEETKGLGALPPSPSGQAILTQGEDQGGVLAGALEGTSGRTEVPVPSRREPAEAALHAHARPETSAELQQDEPSRGECLEEGGVLECVREDYPEIEYPVGADLAAVVFRTHFSPLFASLDSWRLHVSRICLFGSFGLAMTALLTGTPRGRQMGGAALGSVSRLLQPLWSHMLPLPFNWWALAAGGGSGILAVAAFRLQPAASGSESIVLAEKGKRRESDKRGEEGESRGRPGQCVVALRSSDLTACLGPLRSMERAVRGLDGVHAGEGEGEGEEDSTDAAPRTPTPPHGDRTQIEISDEGEAEGGEGGDVEEKIKGLRRRTALPSAESS</sequence>
<accession>A0A0G4GAU7</accession>
<feature type="region of interest" description="Disordered" evidence="1">
    <location>
        <begin position="425"/>
        <end position="491"/>
    </location>
</feature>
<dbReference type="AlphaFoldDB" id="A0A0G4GAU7"/>
<keyword evidence="2" id="KW-0472">Membrane</keyword>
<evidence type="ECO:0000256" key="1">
    <source>
        <dbReference type="SAM" id="MobiDB-lite"/>
    </source>
</evidence>
<gene>
    <name evidence="3" type="ORF">Cvel_21069</name>
</gene>
<feature type="transmembrane region" description="Helical" evidence="2">
    <location>
        <begin position="21"/>
        <end position="41"/>
    </location>
</feature>
<name>A0A0G4GAU7_9ALVE</name>
<dbReference type="VEuPathDB" id="CryptoDB:Cvel_21069"/>
<reference evidence="3" key="1">
    <citation type="submission" date="2014-11" db="EMBL/GenBank/DDBJ databases">
        <authorList>
            <person name="Otto D Thomas"/>
            <person name="Naeem Raeece"/>
        </authorList>
    </citation>
    <scope>NUCLEOTIDE SEQUENCE</scope>
</reference>
<feature type="transmembrane region" description="Helical" evidence="2">
    <location>
        <begin position="47"/>
        <end position="69"/>
    </location>
</feature>
<dbReference type="EMBL" id="CDMZ01001045">
    <property type="protein sequence ID" value="CEM26232.1"/>
    <property type="molecule type" value="Genomic_DNA"/>
</dbReference>
<protein>
    <submittedName>
        <fullName evidence="3">Uncharacterized protein</fullName>
    </submittedName>
</protein>
<feature type="region of interest" description="Disordered" evidence="1">
    <location>
        <begin position="370"/>
        <end position="395"/>
    </location>
</feature>
<feature type="region of interest" description="Disordered" evidence="1">
    <location>
        <begin position="199"/>
        <end position="238"/>
    </location>
</feature>
<organism evidence="3">
    <name type="scientific">Chromera velia CCMP2878</name>
    <dbReference type="NCBI Taxonomy" id="1169474"/>
    <lineage>
        <taxon>Eukaryota</taxon>
        <taxon>Sar</taxon>
        <taxon>Alveolata</taxon>
        <taxon>Colpodellida</taxon>
        <taxon>Chromeraceae</taxon>
        <taxon>Chromera</taxon>
    </lineage>
</organism>
<feature type="compositionally biased region" description="Acidic residues" evidence="1">
    <location>
        <begin position="430"/>
        <end position="439"/>
    </location>
</feature>
<keyword evidence="2" id="KW-0812">Transmembrane</keyword>
<feature type="compositionally biased region" description="Acidic residues" evidence="1">
    <location>
        <begin position="458"/>
        <end position="471"/>
    </location>
</feature>
<feature type="compositionally biased region" description="Basic and acidic residues" evidence="1">
    <location>
        <begin position="373"/>
        <end position="391"/>
    </location>
</feature>
<evidence type="ECO:0000313" key="3">
    <source>
        <dbReference type="EMBL" id="CEM26232.1"/>
    </source>
</evidence>
<proteinExistence type="predicted"/>
<evidence type="ECO:0000256" key="2">
    <source>
        <dbReference type="SAM" id="Phobius"/>
    </source>
</evidence>
<keyword evidence="2" id="KW-1133">Transmembrane helix</keyword>